<reference evidence="1" key="1">
    <citation type="submission" date="2018-06" db="EMBL/GenBank/DDBJ databases">
        <authorList>
            <consortium name="Pathogen Informatics"/>
            <person name="Doyle S."/>
        </authorList>
    </citation>
    <scope>NUCLEOTIDE SEQUENCE [LARGE SCALE GENOMIC DNA]</scope>
    <source>
        <strain evidence="1">NCTC11421</strain>
    </source>
</reference>
<proteinExistence type="predicted"/>
<protein>
    <submittedName>
        <fullName evidence="1">Uncharacterized protein</fullName>
    </submittedName>
</protein>
<gene>
    <name evidence="1" type="ORF">NCTC11421_02336</name>
</gene>
<sequence>MSALLPAACQHVSDRHGKFRFQFCIAKGGRREVKKTKAAADMPCAICRTAGLSRSGNIAVRNIDTARYTANIVGSFRFCV</sequence>
<organism evidence="1">
    <name type="scientific">Neisseria gonorrhoeae</name>
    <dbReference type="NCBI Taxonomy" id="485"/>
    <lineage>
        <taxon>Bacteria</taxon>
        <taxon>Pseudomonadati</taxon>
        <taxon>Pseudomonadota</taxon>
        <taxon>Betaproteobacteria</taxon>
        <taxon>Neisseriales</taxon>
        <taxon>Neisseriaceae</taxon>
        <taxon>Neisseria</taxon>
    </lineage>
</organism>
<evidence type="ECO:0000313" key="1">
    <source>
        <dbReference type="EMBL" id="SUA24339.1"/>
    </source>
</evidence>
<dbReference type="AlphaFoldDB" id="A0A378VYW1"/>
<dbReference type="EMBL" id="UGRI01000001">
    <property type="protein sequence ID" value="SUA24339.1"/>
    <property type="molecule type" value="Genomic_DNA"/>
</dbReference>
<name>A0A378VYW1_NEIGO</name>
<accession>A0A378VYW1</accession>